<gene>
    <name evidence="3" type="ORF">PHIRE_URLA_23</name>
</gene>
<dbReference type="Gene3D" id="2.160.20.10">
    <property type="entry name" value="Single-stranded right-handed beta-helix, Pectin lyase-like"/>
    <property type="match status" value="1"/>
</dbReference>
<dbReference type="EMBL" id="MG198779">
    <property type="protein sequence ID" value="ATW58741.1"/>
    <property type="molecule type" value="Genomic_DNA"/>
</dbReference>
<evidence type="ECO:0000256" key="2">
    <source>
        <dbReference type="ARBA" id="ARBA00022844"/>
    </source>
</evidence>
<dbReference type="GO" id="GO:0019058">
    <property type="term" value="P:viral life cycle"/>
    <property type="evidence" value="ECO:0007669"/>
    <property type="project" value="UniProtKB-ARBA"/>
</dbReference>
<reference evidence="3 4" key="1">
    <citation type="submission" date="2017-10" db="EMBL/GenBank/DDBJ databases">
        <authorList>
            <person name="Wallace C.M."/>
            <person name="Araujo I.V."/>
            <person name="Knowles D.M."/>
            <person name="Gentleman M.R."/>
            <person name="Carpenter B.S."/>
            <person name="Collins S.F."/>
            <person name="O'Neill W.B."/>
            <person name="Benjamin L.P."/>
            <person name="Glaser A.E."/>
            <person name="Habdas M.E."/>
            <person name="Crisci M.K."/>
            <person name="Schulingkamp K.E."/>
            <person name="Hartwell M.C."/>
            <person name="Williams K.C."/>
            <person name="Lee-Soety J.Y."/>
            <person name="Stoner T.H."/>
            <person name="Garlena R.A."/>
            <person name="Russell D.A."/>
            <person name="Pope W.H."/>
            <person name="Jacobs-Sera D."/>
            <person name="Hatfull G.F."/>
        </authorList>
    </citation>
    <scope>NUCLEOTIDE SEQUENCE [LARGE SCALE GENOMIC DNA]</scope>
</reference>
<name>A0A2H4P915_9CAUD</name>
<evidence type="ECO:0000256" key="1">
    <source>
        <dbReference type="ARBA" id="ARBA00004328"/>
    </source>
</evidence>
<sequence>MVNILDFGAPTRANFLTALASGAKTLYFPEGTYDYSGVAINLDRAITFRGDGPESTNILLTEGFRTNTGGLDVEGITFTAKTTSSNNRAFQTTFAGLGVQFDISGFKFHNCHFVGFFYATYLAGGTYAAASDPTFVPAGYVTRIKITNCESFAPATGNAGHFQHILTRDVHISGCSTYGGAGATSYNFIGNNGYLRVLGNYDNFNSYGSCEVENNSGSAIVSGNHFGSDIWIDDSNNVNVSDNVVERDILVSIQNFNVQNVKVLGNHAARIRVIKFGTTQTNPLVMDAILIADNHLNGTGTYGIFIQDDQNRIKRVDVKGNFITGHYTSGSIGVVKYANMYTQVRDNWLINTGVIGVVVSGSAGTVTQTGNV</sequence>
<dbReference type="SUPFAM" id="SSF51126">
    <property type="entry name" value="Pectin lyase-like"/>
    <property type="match status" value="1"/>
</dbReference>
<keyword evidence="2" id="KW-0946">Virion</keyword>
<dbReference type="Proteomes" id="UP000240532">
    <property type="component" value="Segment"/>
</dbReference>
<protein>
    <submittedName>
        <fullName evidence="3">Minor tail protein</fullName>
    </submittedName>
</protein>
<dbReference type="GO" id="GO:0044423">
    <property type="term" value="C:virion component"/>
    <property type="evidence" value="ECO:0007669"/>
    <property type="project" value="UniProtKB-KW"/>
</dbReference>
<comment type="subcellular location">
    <subcellularLocation>
        <location evidence="1">Virion</location>
    </subcellularLocation>
</comment>
<dbReference type="GO" id="GO:0051701">
    <property type="term" value="P:biological process involved in interaction with host"/>
    <property type="evidence" value="ECO:0007669"/>
    <property type="project" value="UniProtKB-ARBA"/>
</dbReference>
<dbReference type="InterPro" id="IPR012334">
    <property type="entry name" value="Pectin_lyas_fold"/>
</dbReference>
<keyword evidence="4" id="KW-1185">Reference proteome</keyword>
<organism evidence="3 4">
    <name type="scientific">Arthrobacter phage Urla</name>
    <dbReference type="NCBI Taxonomy" id="2047867"/>
    <lineage>
        <taxon>Viruses</taxon>
        <taxon>Duplodnaviria</taxon>
        <taxon>Heunggongvirae</taxon>
        <taxon>Uroviricota</taxon>
        <taxon>Caudoviricetes</taxon>
        <taxon>Korravirus</taxon>
        <taxon>Korravirus urla</taxon>
    </lineage>
</organism>
<accession>A0A2H4P915</accession>
<evidence type="ECO:0000313" key="3">
    <source>
        <dbReference type="EMBL" id="ATW58741.1"/>
    </source>
</evidence>
<dbReference type="InterPro" id="IPR011050">
    <property type="entry name" value="Pectin_lyase_fold/virulence"/>
</dbReference>
<proteinExistence type="predicted"/>
<evidence type="ECO:0000313" key="4">
    <source>
        <dbReference type="Proteomes" id="UP000240532"/>
    </source>
</evidence>